<dbReference type="PANTHER" id="PTHR47987:SF13">
    <property type="entry name" value="RECEPTOR-LIKE CYTOSOLIC SERINE_THREONINE-PROTEIN KINASE RBK2"/>
    <property type="match status" value="1"/>
</dbReference>
<evidence type="ECO:0000259" key="2">
    <source>
        <dbReference type="Pfam" id="PF07714"/>
    </source>
</evidence>
<gene>
    <name evidence="3" type="ORF">OIU84_021965</name>
</gene>
<dbReference type="InterPro" id="IPR046958">
    <property type="entry name" value="RBK1/2/STUNTED"/>
</dbReference>
<dbReference type="AlphaFoldDB" id="A0AAD6PI14"/>
<organism evidence="3 4">
    <name type="scientific">Salix udensis</name>
    <dbReference type="NCBI Taxonomy" id="889485"/>
    <lineage>
        <taxon>Eukaryota</taxon>
        <taxon>Viridiplantae</taxon>
        <taxon>Streptophyta</taxon>
        <taxon>Embryophyta</taxon>
        <taxon>Tracheophyta</taxon>
        <taxon>Spermatophyta</taxon>
        <taxon>Magnoliopsida</taxon>
        <taxon>eudicotyledons</taxon>
        <taxon>Gunneridae</taxon>
        <taxon>Pentapetalae</taxon>
        <taxon>rosids</taxon>
        <taxon>fabids</taxon>
        <taxon>Malpighiales</taxon>
        <taxon>Salicaceae</taxon>
        <taxon>Saliceae</taxon>
        <taxon>Salix</taxon>
    </lineage>
</organism>
<reference evidence="3 4" key="1">
    <citation type="journal article" date="2023" name="Int. J. Mol. Sci.">
        <title>De Novo Assembly and Annotation of 11 Diverse Shrub Willow (Salix) Genomes Reveals Novel Gene Organization in Sex-Linked Regions.</title>
        <authorList>
            <person name="Hyden B."/>
            <person name="Feng K."/>
            <person name="Yates T.B."/>
            <person name="Jawdy S."/>
            <person name="Cereghino C."/>
            <person name="Smart L.B."/>
            <person name="Muchero W."/>
        </authorList>
    </citation>
    <scope>NUCLEOTIDE SEQUENCE [LARGE SCALE GENOMIC DNA]</scope>
    <source>
        <tissue evidence="3">Shoot tip</tissue>
    </source>
</reference>
<proteinExistence type="predicted"/>
<protein>
    <recommendedName>
        <fullName evidence="2">Serine-threonine/tyrosine-protein kinase catalytic domain-containing protein</fullName>
    </recommendedName>
</protein>
<keyword evidence="4" id="KW-1185">Reference proteome</keyword>
<name>A0AAD6PI14_9ROSI</name>
<feature type="compositionally biased region" description="Acidic residues" evidence="1">
    <location>
        <begin position="1"/>
        <end position="11"/>
    </location>
</feature>
<evidence type="ECO:0000313" key="4">
    <source>
        <dbReference type="Proteomes" id="UP001162972"/>
    </source>
</evidence>
<dbReference type="InterPro" id="IPR011009">
    <property type="entry name" value="Kinase-like_dom_sf"/>
</dbReference>
<dbReference type="EMBL" id="JAPFFJ010000004">
    <property type="protein sequence ID" value="KAJ6430679.1"/>
    <property type="molecule type" value="Genomic_DNA"/>
</dbReference>
<feature type="domain" description="Serine-threonine/tyrosine-protein kinase catalytic" evidence="2">
    <location>
        <begin position="36"/>
        <end position="99"/>
    </location>
</feature>
<comment type="caution">
    <text evidence="3">The sequence shown here is derived from an EMBL/GenBank/DDBJ whole genome shotgun (WGS) entry which is preliminary data.</text>
</comment>
<dbReference type="PANTHER" id="PTHR47987">
    <property type="entry name" value="OS08G0249100 PROTEIN"/>
    <property type="match status" value="1"/>
</dbReference>
<dbReference type="InterPro" id="IPR001245">
    <property type="entry name" value="Ser-Thr/Tyr_kinase_cat_dom"/>
</dbReference>
<dbReference type="Proteomes" id="UP001162972">
    <property type="component" value="Chromosome 8"/>
</dbReference>
<dbReference type="Gene3D" id="3.30.200.20">
    <property type="entry name" value="Phosphorylase Kinase, domain 1"/>
    <property type="match status" value="1"/>
</dbReference>
<sequence>MKSFTVEEEEEKERKDGTEDLVFSKGSSRRLLALDGGYAEVYKGQSEDEQFVAIKRLNRGSPEEMTVDFLTELGITVHVDRPNIAKVIGHGVGGGMHLIAEAYHLYFKAQT</sequence>
<evidence type="ECO:0000256" key="1">
    <source>
        <dbReference type="SAM" id="MobiDB-lite"/>
    </source>
</evidence>
<dbReference type="SUPFAM" id="SSF56112">
    <property type="entry name" value="Protein kinase-like (PK-like)"/>
    <property type="match status" value="1"/>
</dbReference>
<feature type="region of interest" description="Disordered" evidence="1">
    <location>
        <begin position="1"/>
        <end position="20"/>
    </location>
</feature>
<dbReference type="GO" id="GO:0004672">
    <property type="term" value="F:protein kinase activity"/>
    <property type="evidence" value="ECO:0007669"/>
    <property type="project" value="InterPro"/>
</dbReference>
<dbReference type="Pfam" id="PF07714">
    <property type="entry name" value="PK_Tyr_Ser-Thr"/>
    <property type="match status" value="1"/>
</dbReference>
<evidence type="ECO:0000313" key="3">
    <source>
        <dbReference type="EMBL" id="KAJ6430679.1"/>
    </source>
</evidence>
<accession>A0AAD6PI14</accession>